<keyword evidence="1" id="KW-0677">Repeat</keyword>
<name>A0ABQ2M6G6_9ACTN</name>
<dbReference type="SMART" id="SM00028">
    <property type="entry name" value="TPR"/>
    <property type="match status" value="9"/>
</dbReference>
<dbReference type="PANTHER" id="PTHR44858">
    <property type="entry name" value="TETRATRICOPEPTIDE REPEAT PROTEIN 6"/>
    <property type="match status" value="1"/>
</dbReference>
<organism evidence="6 7">
    <name type="scientific">Streptomyces lasiicapitis</name>
    <dbReference type="NCBI Taxonomy" id="1923961"/>
    <lineage>
        <taxon>Bacteria</taxon>
        <taxon>Bacillati</taxon>
        <taxon>Actinomycetota</taxon>
        <taxon>Actinomycetes</taxon>
        <taxon>Kitasatosporales</taxon>
        <taxon>Streptomycetaceae</taxon>
        <taxon>Streptomyces</taxon>
    </lineage>
</organism>
<dbReference type="EMBL" id="BMNG01000008">
    <property type="protein sequence ID" value="GGO47446.1"/>
    <property type="molecule type" value="Genomic_DNA"/>
</dbReference>
<dbReference type="PANTHER" id="PTHR44858:SF1">
    <property type="entry name" value="UDP-N-ACETYLGLUCOSAMINE--PEPTIDE N-ACETYLGLUCOSAMINYLTRANSFERASE SPINDLY-RELATED"/>
    <property type="match status" value="1"/>
</dbReference>
<proteinExistence type="predicted"/>
<dbReference type="PROSITE" id="PS50005">
    <property type="entry name" value="TPR"/>
    <property type="match status" value="2"/>
</dbReference>
<accession>A0ABQ2M6G6</accession>
<gene>
    <name evidence="6" type="ORF">GCM10012286_40760</name>
</gene>
<evidence type="ECO:0000256" key="4">
    <source>
        <dbReference type="SAM" id="MobiDB-lite"/>
    </source>
</evidence>
<evidence type="ECO:0000313" key="7">
    <source>
        <dbReference type="Proteomes" id="UP000656881"/>
    </source>
</evidence>
<evidence type="ECO:0000256" key="2">
    <source>
        <dbReference type="ARBA" id="ARBA00022803"/>
    </source>
</evidence>
<dbReference type="InterPro" id="IPR041664">
    <property type="entry name" value="AAA_16"/>
</dbReference>
<evidence type="ECO:0000259" key="5">
    <source>
        <dbReference type="Pfam" id="PF13191"/>
    </source>
</evidence>
<evidence type="ECO:0000313" key="6">
    <source>
        <dbReference type="EMBL" id="GGO47446.1"/>
    </source>
</evidence>
<evidence type="ECO:0000256" key="1">
    <source>
        <dbReference type="ARBA" id="ARBA00022737"/>
    </source>
</evidence>
<dbReference type="Pfam" id="PF13191">
    <property type="entry name" value="AAA_16"/>
    <property type="match status" value="1"/>
</dbReference>
<feature type="repeat" description="TPR" evidence="3">
    <location>
        <begin position="636"/>
        <end position="669"/>
    </location>
</feature>
<sequence length="1055" mass="114648">MGRRGELAAFRANFDVPPADERHRFLFHIHGNAGVGKTSLVREMEQVAREHGALTAYVDESVGSVPEAMAAVVTEFAREGRRFKELDRLLAAHRERRHEAESAALAATLGPEPEAGAGPPPPSAGSMAAARAGLAGLGLVPGVGALAGAIDPAPIAHGTDRLRAGLGARFRNHDDVQLVISPERVLTPVLLRELAEAAAAVPWIVLFFDTYERTGPFLDGWLRDVMTTDRHGRLPANIVVVTAGWQPFDTARWDGYEDFMTDVPLGVFTEAEARGLLSGKGVVAEPVVEEVLRLSSGLPVLVSTLAENRPGEVDDVGDPCATAVERFLKWEQDPVRRAVALVCALPRRLDADVFRAAVAGVCGDEEVAVLYVWLRGLPFVGDREDRVQYHDVVRGPMLRLQRYRSPQGWAEAHARLAETFGRRRAEAEGGRAELEVWADQAWRELRLTESYHLLCAQPGAALPVVLRDAIEACNEGEALARRWADVLVDAGRDADARDVGAWGRRLADALEDGGIVAALGELLDRAGFDVPGRALALSIRGRYLRDSDEHALALADYDAALALDSHLVRALAGRGCTRYLIDEDDAALVDLNRADELAPDDEFVLRIRGSLHRFRGAYDEAVRDLTCAAELNPTRAARWTDLGAARLGLDQHAQALAALDRALRLDADNLWALVNRAVVHVDRGDHASADADLGRAVEMAAGAALLFWHRGNVLHTAGREENSLAHYDRAIALADDYTMAYAARGAALHDLGRLEESLVDLDRAIALDPDHVFALTHRCSVLYLLGRYEAARADADRALELNPAYEWPRCLRGAAFRELGCYNEAFADLSRAIEAAPEGAWANQLRASVCLATGRLGPALADLARYAEIGDDAAWARRRTAEVHLWLGDPVRALAELAAEPVEDYSEELCKAYRMARQWGLARRVALAVGEKGEHWGAFDLALVVSGSEGMAAARPLWQRTVRLMQAFDPDLPWRDDVSIVIAAGTADFPALDARLADALAAGEPTMEWDEWADLADCLGELLHARGADCARLAPRLAAVIAARDAVQAKYALPE</sequence>
<keyword evidence="2 3" id="KW-0802">TPR repeat</keyword>
<comment type="caution">
    <text evidence="6">The sequence shown here is derived from an EMBL/GenBank/DDBJ whole genome shotgun (WGS) entry which is preliminary data.</text>
</comment>
<dbReference type="InterPro" id="IPR050498">
    <property type="entry name" value="Ycf3"/>
</dbReference>
<dbReference type="Proteomes" id="UP000656881">
    <property type="component" value="Unassembled WGS sequence"/>
</dbReference>
<reference evidence="7" key="1">
    <citation type="journal article" date="2019" name="Int. J. Syst. Evol. Microbiol.">
        <title>The Global Catalogue of Microorganisms (GCM) 10K type strain sequencing project: providing services to taxonomists for standard genome sequencing and annotation.</title>
        <authorList>
            <consortium name="The Broad Institute Genomics Platform"/>
            <consortium name="The Broad Institute Genome Sequencing Center for Infectious Disease"/>
            <person name="Wu L."/>
            <person name="Ma J."/>
        </authorList>
    </citation>
    <scope>NUCLEOTIDE SEQUENCE [LARGE SCALE GENOMIC DNA]</scope>
    <source>
        <strain evidence="7">CGMCC 4.7349</strain>
    </source>
</reference>
<dbReference type="Pfam" id="PF13181">
    <property type="entry name" value="TPR_8"/>
    <property type="match status" value="1"/>
</dbReference>
<dbReference type="InterPro" id="IPR011990">
    <property type="entry name" value="TPR-like_helical_dom_sf"/>
</dbReference>
<evidence type="ECO:0000256" key="3">
    <source>
        <dbReference type="PROSITE-ProRule" id="PRU00339"/>
    </source>
</evidence>
<dbReference type="Gene3D" id="1.25.40.10">
    <property type="entry name" value="Tetratricopeptide repeat domain"/>
    <property type="match status" value="4"/>
</dbReference>
<dbReference type="InterPro" id="IPR019734">
    <property type="entry name" value="TPR_rpt"/>
</dbReference>
<feature type="domain" description="Orc1-like AAA ATPase" evidence="5">
    <location>
        <begin position="2"/>
        <end position="120"/>
    </location>
</feature>
<feature type="repeat" description="TPR" evidence="3">
    <location>
        <begin position="738"/>
        <end position="771"/>
    </location>
</feature>
<feature type="compositionally biased region" description="Low complexity" evidence="4">
    <location>
        <begin position="107"/>
        <end position="117"/>
    </location>
</feature>
<keyword evidence="7" id="KW-1185">Reference proteome</keyword>
<dbReference type="SUPFAM" id="SSF48452">
    <property type="entry name" value="TPR-like"/>
    <property type="match status" value="1"/>
</dbReference>
<feature type="region of interest" description="Disordered" evidence="4">
    <location>
        <begin position="107"/>
        <end position="127"/>
    </location>
</feature>
<protein>
    <recommendedName>
        <fullName evidence="5">Orc1-like AAA ATPase domain-containing protein</fullName>
    </recommendedName>
</protein>